<dbReference type="Gene3D" id="1.10.150.20">
    <property type="entry name" value="5' to 3' exonuclease, C-terminal subdomain"/>
    <property type="match status" value="1"/>
</dbReference>
<feature type="compositionally biased region" description="Polar residues" evidence="3">
    <location>
        <begin position="679"/>
        <end position="689"/>
    </location>
</feature>
<reference evidence="6 7" key="2">
    <citation type="journal article" date="2021" name="Curr. Genet.">
        <title>Genetic response to nitrogen starvation in the aggressive Eucalyptus foliar pathogen Teratosphaeria destructans.</title>
        <authorList>
            <person name="Havenga M."/>
            <person name="Wingfield B.D."/>
            <person name="Wingfield M.J."/>
            <person name="Dreyer L.L."/>
            <person name="Roets F."/>
            <person name="Aylward J."/>
        </authorList>
    </citation>
    <scope>NUCLEOTIDE SEQUENCE [LARGE SCALE GENOMIC DNA]</scope>
    <source>
        <strain evidence="6">CMW44962</strain>
    </source>
</reference>
<dbReference type="CDD" id="cd09906">
    <property type="entry name" value="H3TH_YEN1"/>
    <property type="match status" value="1"/>
</dbReference>
<dbReference type="SUPFAM" id="SSF47807">
    <property type="entry name" value="5' to 3' exonuclease, C-terminal subdomain"/>
    <property type="match status" value="1"/>
</dbReference>
<evidence type="ECO:0000256" key="3">
    <source>
        <dbReference type="SAM" id="MobiDB-lite"/>
    </source>
</evidence>
<protein>
    <submittedName>
        <fullName evidence="6">Flap endonuclease GEN 1</fullName>
    </submittedName>
</protein>
<proteinExistence type="predicted"/>
<dbReference type="Pfam" id="PF18380">
    <property type="entry name" value="GEN1_C"/>
    <property type="match status" value="1"/>
</dbReference>
<evidence type="ECO:0000259" key="5">
    <source>
        <dbReference type="SMART" id="SM00485"/>
    </source>
</evidence>
<feature type="domain" description="XPG-I" evidence="4">
    <location>
        <begin position="112"/>
        <end position="192"/>
    </location>
</feature>
<dbReference type="Gene3D" id="3.40.50.1010">
    <property type="entry name" value="5'-nuclease"/>
    <property type="match status" value="2"/>
</dbReference>
<comment type="caution">
    <text evidence="6">The sequence shown here is derived from an EMBL/GenBank/DDBJ whole genome shotgun (WGS) entry which is preliminary data.</text>
</comment>
<feature type="region of interest" description="Disordered" evidence="3">
    <location>
        <begin position="536"/>
        <end position="582"/>
    </location>
</feature>
<keyword evidence="1" id="KW-0540">Nuclease</keyword>
<dbReference type="EMBL" id="RIBY02001929">
    <property type="protein sequence ID" value="KAH9827004.1"/>
    <property type="molecule type" value="Genomic_DNA"/>
</dbReference>
<dbReference type="PANTHER" id="PTHR11081:SF75">
    <property type="entry name" value="ENDONUCLEASE, PUTATIVE (AFU_ORTHOLOGUE AFUA_3G13260)-RELATED"/>
    <property type="match status" value="1"/>
</dbReference>
<dbReference type="SMART" id="SM00485">
    <property type="entry name" value="XPGN"/>
    <property type="match status" value="1"/>
</dbReference>
<accession>A0A9W7W251</accession>
<dbReference type="PRINTS" id="PR00853">
    <property type="entry name" value="XPGRADSUPER"/>
</dbReference>
<dbReference type="FunFam" id="3.40.50.1010:FF:000037">
    <property type="entry name" value="Rad2-like endonuclease, putative (AFU_orthologue AFUA_3G13260)"/>
    <property type="match status" value="1"/>
</dbReference>
<evidence type="ECO:0000256" key="2">
    <source>
        <dbReference type="ARBA" id="ARBA00022801"/>
    </source>
</evidence>
<dbReference type="SUPFAM" id="SSF88723">
    <property type="entry name" value="PIN domain-like"/>
    <property type="match status" value="1"/>
</dbReference>
<dbReference type="PANTHER" id="PTHR11081">
    <property type="entry name" value="FLAP ENDONUCLEASE FAMILY MEMBER"/>
    <property type="match status" value="1"/>
</dbReference>
<feature type="compositionally biased region" description="Basic residues" evidence="3">
    <location>
        <begin position="742"/>
        <end position="752"/>
    </location>
</feature>
<feature type="domain" description="XPG N-terminal" evidence="5">
    <location>
        <begin position="1"/>
        <end position="95"/>
    </location>
</feature>
<evidence type="ECO:0000313" key="7">
    <source>
        <dbReference type="Proteomes" id="UP001138500"/>
    </source>
</evidence>
<dbReference type="InterPro" id="IPR029060">
    <property type="entry name" value="PIN-like_dom_sf"/>
</dbReference>
<name>A0A9W7W251_9PEZI</name>
<dbReference type="CDD" id="cd09870">
    <property type="entry name" value="PIN_YEN1"/>
    <property type="match status" value="1"/>
</dbReference>
<feature type="compositionally biased region" description="Acidic residues" evidence="3">
    <location>
        <begin position="782"/>
        <end position="793"/>
    </location>
</feature>
<sequence length="889" mass="98183">MGIHGLLRELGPAPRRSLAALSSDHYVHHSRPFRLAVDISIWLFQIQSGKGGSNPALRTFYYRLLRLLTLNIHPLFVFDGPNKPLFKRNKKVGGPGVRVASVPEFLAKQLLKQFGFPWHVAPGEAEAECALLQREGVVDAVLSEDVDTLMFGSGVTLRNWSAENTSKTPTHVSIYRDGETKERSRGIDREGMILVALMSGGDYLPEGIPGCGPKVACDAARAGFGQDLCALDRKDKDGLSGWKERLTHQIRTNEARYFSRKNTGFKMPEDFPNLEVLGYYTHPCVSSPEKVQRLKETLRWDQDIDFPALRSFAGDAFDWRCVTGAKKFIKNLAPAMLVRELRLRAVREPDRSQPEAQEAAEKEYVKAIHGKRHHATVDQELELRVSFTPADLVPIDLSMEDEDDDFLPAGGVGEAEDTETDDGLAGLPSSTADEDAASDAPSSPTKKRQFRPFDPSQPEKVWILKTFLQMGCPLLVEEYEASFKDPKEFLKARRKAKAVKAGEKNVHAKPAARKRKDKTGGMAANALMAYAQVSKTTAASKSETGTAKDTSQNTLTREPLTENSSQGNTQSKPTETGLEDDDDDFSLLSAFQKPSTRLPSTLLDEILGPANPPPSALPSSSAPAVIETIDMMDTTPRPFPRFARKNLHAAAPQRTPSKADTTPPNRKRRSNDLSPSPAPTQRTITSYYSPSPAKQRAEPPTIIDLISSPPKNRPLPPNLRTRFIRSRDPAPDPTPLPGTVTTRRRRKTKRVRTAPVSGVDGDLDDGAAGSRGSPSPRRGGGWEEEEEEEEEDLPPLHLLRRETAVRRPSLPARDATVDPPCASREGDPISAAVVAAERTKKKKEKALLLSSVTASRARGERLRWRRRRRVVVLGRGGGRGGGVRWRWWI</sequence>
<feature type="compositionally biased region" description="Low complexity" evidence="3">
    <location>
        <begin position="756"/>
        <end position="777"/>
    </location>
</feature>
<feature type="compositionally biased region" description="Polar residues" evidence="3">
    <location>
        <begin position="536"/>
        <end position="574"/>
    </location>
</feature>
<dbReference type="InterPro" id="IPR006084">
    <property type="entry name" value="XPG/Rad2"/>
</dbReference>
<organism evidence="6 7">
    <name type="scientific">Teratosphaeria destructans</name>
    <dbReference type="NCBI Taxonomy" id="418781"/>
    <lineage>
        <taxon>Eukaryota</taxon>
        <taxon>Fungi</taxon>
        <taxon>Dikarya</taxon>
        <taxon>Ascomycota</taxon>
        <taxon>Pezizomycotina</taxon>
        <taxon>Dothideomycetes</taxon>
        <taxon>Dothideomycetidae</taxon>
        <taxon>Mycosphaerellales</taxon>
        <taxon>Teratosphaeriaceae</taxon>
        <taxon>Teratosphaeria</taxon>
    </lineage>
</organism>
<gene>
    <name evidence="6" type="ORF">Tdes44962_MAKER09884</name>
</gene>
<keyword evidence="6" id="KW-0255">Endonuclease</keyword>
<feature type="region of interest" description="Disordered" evidence="3">
    <location>
        <begin position="403"/>
        <end position="454"/>
    </location>
</feature>
<dbReference type="GO" id="GO:0008821">
    <property type="term" value="F:crossover junction DNA endonuclease activity"/>
    <property type="evidence" value="ECO:0007669"/>
    <property type="project" value="InterPro"/>
</dbReference>
<dbReference type="OrthoDB" id="2959108at2759"/>
<dbReference type="GO" id="GO:0017108">
    <property type="term" value="F:5'-flap endonuclease activity"/>
    <property type="evidence" value="ECO:0007669"/>
    <property type="project" value="TreeGrafter"/>
</dbReference>
<dbReference type="Proteomes" id="UP001138500">
    <property type="component" value="Unassembled WGS sequence"/>
</dbReference>
<dbReference type="GO" id="GO:0006281">
    <property type="term" value="P:DNA repair"/>
    <property type="evidence" value="ECO:0007669"/>
    <property type="project" value="UniProtKB-ARBA"/>
</dbReference>
<keyword evidence="2" id="KW-0378">Hydrolase</keyword>
<dbReference type="InterPro" id="IPR006085">
    <property type="entry name" value="XPG_DNA_repair_N"/>
</dbReference>
<dbReference type="InterPro" id="IPR037316">
    <property type="entry name" value="Yen1_H3TH"/>
</dbReference>
<evidence type="ECO:0000259" key="4">
    <source>
        <dbReference type="SMART" id="SM00484"/>
    </source>
</evidence>
<feature type="region of interest" description="Disordered" evidence="3">
    <location>
        <begin position="647"/>
        <end position="826"/>
    </location>
</feature>
<dbReference type="SMART" id="SM00484">
    <property type="entry name" value="XPGI"/>
    <property type="match status" value="1"/>
</dbReference>
<dbReference type="Pfam" id="PF00867">
    <property type="entry name" value="XPG_I"/>
    <property type="match status" value="1"/>
</dbReference>
<dbReference type="InterPro" id="IPR041177">
    <property type="entry name" value="GEN1_C"/>
</dbReference>
<evidence type="ECO:0000313" key="6">
    <source>
        <dbReference type="EMBL" id="KAH9827004.1"/>
    </source>
</evidence>
<dbReference type="AlphaFoldDB" id="A0A9W7W251"/>
<feature type="compositionally biased region" description="Polar residues" evidence="3">
    <location>
        <begin position="654"/>
        <end position="664"/>
    </location>
</feature>
<keyword evidence="7" id="KW-1185">Reference proteome</keyword>
<dbReference type="InterPro" id="IPR036279">
    <property type="entry name" value="5-3_exonuclease_C_sf"/>
</dbReference>
<dbReference type="InterPro" id="IPR006086">
    <property type="entry name" value="XPG-I_dom"/>
</dbReference>
<reference evidence="6 7" key="1">
    <citation type="journal article" date="2018" name="IMA Fungus">
        <title>IMA Genome-F 10: Nine draft genome sequences of Claviceps purpurea s.lat., including C. arundinis, C. humidiphila, and C. cf. spartinae, pseudomolecules for the pitch canker pathogen Fusarium circinatum, draft genome of Davidsoniella eucalypti, Grosmannia galeiformis, Quambalaria eucalypti, and Teratosphaeria destructans.</title>
        <authorList>
            <person name="Wingfield B.D."/>
            <person name="Liu M."/>
            <person name="Nguyen H.D."/>
            <person name="Lane F.A."/>
            <person name="Morgan S.W."/>
            <person name="De Vos L."/>
            <person name="Wilken P.M."/>
            <person name="Duong T.A."/>
            <person name="Aylward J."/>
            <person name="Coetzee M.P."/>
            <person name="Dadej K."/>
            <person name="De Beer Z.W."/>
            <person name="Findlay W."/>
            <person name="Havenga M."/>
            <person name="Kolarik M."/>
            <person name="Menzies J.G."/>
            <person name="Naidoo K."/>
            <person name="Pochopski O."/>
            <person name="Shoukouhi P."/>
            <person name="Santana Q.C."/>
            <person name="Seifert K.A."/>
            <person name="Soal N."/>
            <person name="Steenkamp E.T."/>
            <person name="Tatham C.T."/>
            <person name="van der Nest M.A."/>
            <person name="Wingfield M.J."/>
        </authorList>
    </citation>
    <scope>NUCLEOTIDE SEQUENCE [LARGE SCALE GENOMIC DNA]</scope>
    <source>
        <strain evidence="6">CMW44962</strain>
    </source>
</reference>
<evidence type="ECO:0000256" key="1">
    <source>
        <dbReference type="ARBA" id="ARBA00022722"/>
    </source>
</evidence>
<feature type="region of interest" description="Disordered" evidence="3">
    <location>
        <begin position="498"/>
        <end position="520"/>
    </location>
</feature>
<dbReference type="Pfam" id="PF00752">
    <property type="entry name" value="XPG_N"/>
    <property type="match status" value="1"/>
</dbReference>